<dbReference type="Proteomes" id="UP000307244">
    <property type="component" value="Unassembled WGS sequence"/>
</dbReference>
<dbReference type="NCBIfam" id="TIGR03519">
    <property type="entry name" value="T9SS_PorP_fam"/>
    <property type="match status" value="1"/>
</dbReference>
<protein>
    <submittedName>
        <fullName evidence="2">Type IX secretion system membrane protein PorP/SprF</fullName>
    </submittedName>
</protein>
<feature type="chain" id="PRO_5021019862" evidence="1">
    <location>
        <begin position="26"/>
        <end position="337"/>
    </location>
</feature>
<dbReference type="AlphaFoldDB" id="A0A4U1CD95"/>
<accession>A0A4U1CD95</accession>
<organism evidence="2 3">
    <name type="scientific">Pedobacter frigoris</name>
    <dbReference type="NCBI Taxonomy" id="2571272"/>
    <lineage>
        <taxon>Bacteria</taxon>
        <taxon>Pseudomonadati</taxon>
        <taxon>Bacteroidota</taxon>
        <taxon>Sphingobacteriia</taxon>
        <taxon>Sphingobacteriales</taxon>
        <taxon>Sphingobacteriaceae</taxon>
        <taxon>Pedobacter</taxon>
    </lineage>
</organism>
<dbReference type="RefSeq" id="WP_136837244.1">
    <property type="nucleotide sequence ID" value="NZ_SWBQ01000005.1"/>
</dbReference>
<feature type="signal peptide" evidence="1">
    <location>
        <begin position="1"/>
        <end position="25"/>
    </location>
</feature>
<evidence type="ECO:0000256" key="1">
    <source>
        <dbReference type="SAM" id="SignalP"/>
    </source>
</evidence>
<reference evidence="2 3" key="1">
    <citation type="submission" date="2019-04" db="EMBL/GenBank/DDBJ databases">
        <title>Pedobacter sp. RP-3-15 sp. nov., isolated from Arctic soil.</title>
        <authorList>
            <person name="Dahal R.H."/>
            <person name="Kim D.-U."/>
        </authorList>
    </citation>
    <scope>NUCLEOTIDE SEQUENCE [LARGE SCALE GENOMIC DNA]</scope>
    <source>
        <strain evidence="2 3">RP-3-15</strain>
    </source>
</reference>
<dbReference type="InterPro" id="IPR019861">
    <property type="entry name" value="PorP/SprF_Bacteroidetes"/>
</dbReference>
<evidence type="ECO:0000313" key="2">
    <source>
        <dbReference type="EMBL" id="TKC04251.1"/>
    </source>
</evidence>
<comment type="caution">
    <text evidence="2">The sequence shown here is derived from an EMBL/GenBank/DDBJ whole genome shotgun (WGS) entry which is preliminary data.</text>
</comment>
<gene>
    <name evidence="2" type="ORF">FA047_16780</name>
</gene>
<dbReference type="EMBL" id="SWBQ01000005">
    <property type="protein sequence ID" value="TKC04251.1"/>
    <property type="molecule type" value="Genomic_DNA"/>
</dbReference>
<dbReference type="OrthoDB" id="1493187at2"/>
<proteinExistence type="predicted"/>
<name>A0A4U1CD95_9SPHI</name>
<evidence type="ECO:0000313" key="3">
    <source>
        <dbReference type="Proteomes" id="UP000307244"/>
    </source>
</evidence>
<dbReference type="Pfam" id="PF11751">
    <property type="entry name" value="PorP_SprF"/>
    <property type="match status" value="1"/>
</dbReference>
<keyword evidence="3" id="KW-1185">Reference proteome</keyword>
<sequence>MNKHIIKGALISIGLMALGITRSHAQQNIQFTQYIFNTLSVNPAYAGYKEEWFAQMAYRNQWTGIDGAPKTAQLSIDGVADREKKNVGLGLQITDDRLGPQSLTSIYANYAYRLRLDAEDTQRLSFGIGVGLSQYGLDGEKLRPVDQGDVDLPVGKISSTIPDMRFGVYYYNPKWYIGASVMDLLSGDNSNSVFNWDNNTVSNLKRKRHFYLIAGTLLNLSPDTKLRPSIMLKEDLKGPTSLDINGMLIFGGRFWVGASYRTGITLWKKDYAEGQQLSKQNSVSGITQFYINDRFRIGYSYDYIVSKLSSVQNGTHEITLGLTFPGKGKRVLSPRFF</sequence>
<keyword evidence="1" id="KW-0732">Signal</keyword>